<feature type="domain" description="Reverse transcriptase" evidence="1">
    <location>
        <begin position="45"/>
        <end position="300"/>
    </location>
</feature>
<dbReference type="CDD" id="cd01650">
    <property type="entry name" value="RT_nLTR_like"/>
    <property type="match status" value="1"/>
</dbReference>
<dbReference type="InterPro" id="IPR043502">
    <property type="entry name" value="DNA/RNA_pol_sf"/>
</dbReference>
<keyword evidence="3" id="KW-1185">Reference proteome</keyword>
<protein>
    <recommendedName>
        <fullName evidence="1">Reverse transcriptase domain-containing protein</fullName>
    </recommendedName>
</protein>
<dbReference type="Proteomes" id="UP001497623">
    <property type="component" value="Unassembled WGS sequence"/>
</dbReference>
<accession>A0AAV2SPJ4</accession>
<name>A0AAV2SPJ4_MEGNR</name>
<evidence type="ECO:0000313" key="3">
    <source>
        <dbReference type="Proteomes" id="UP001497623"/>
    </source>
</evidence>
<dbReference type="AlphaFoldDB" id="A0AAV2SPJ4"/>
<dbReference type="InterPro" id="IPR000477">
    <property type="entry name" value="RT_dom"/>
</dbReference>
<evidence type="ECO:0000259" key="1">
    <source>
        <dbReference type="PROSITE" id="PS50878"/>
    </source>
</evidence>
<sequence>MKKRYRMPSVPWTRIQPAGPDVIPAKFLIKTRENISVPQAIIMRKSIDQGKIPDVLKLAYVTPIHKGGSKLKPEYYRPVSLTSHIMKIFERVVKVQLIKHLKENNLINPGQHGFVPSRSTQTQLLDHFCRVYEELEEGVRLDTVFLDFAQAFDKVDHNILIRKLAENKIKGKLGRWIKEFLINRKFRVVANGEMSEEPEVRSGVPQGTVLAAILFIIMINDIDEDIKRCILRCFADDTRINMKVKTEEDKKAMQDDLNKIHNWAEKNIMKFNEAKFDQMTCGVTEDVDIEPYKTASGLDIESKNMVKDLGVITSDNLLFKEHIDSIVLACKIKQGNILRNFETRKEEIMMKLYKSQIRSKAEYYCLVWSPSYKRDISRLERIQKSFTKKIEGVEDKNYHQRLKILN</sequence>
<dbReference type="SUPFAM" id="SSF56672">
    <property type="entry name" value="DNA/RNA polymerases"/>
    <property type="match status" value="1"/>
</dbReference>
<dbReference type="PRINTS" id="PR01345">
    <property type="entry name" value="CERVTRCPTASE"/>
</dbReference>
<gene>
    <name evidence="2" type="ORF">MNOR_LOCUS38801</name>
</gene>
<dbReference type="PROSITE" id="PS50878">
    <property type="entry name" value="RT_POL"/>
    <property type="match status" value="1"/>
</dbReference>
<dbReference type="EMBL" id="CAXKWB010092508">
    <property type="protein sequence ID" value="CAL4217107.1"/>
    <property type="molecule type" value="Genomic_DNA"/>
</dbReference>
<dbReference type="PANTHER" id="PTHR33332">
    <property type="entry name" value="REVERSE TRANSCRIPTASE DOMAIN-CONTAINING PROTEIN"/>
    <property type="match status" value="1"/>
</dbReference>
<dbReference type="Pfam" id="PF00078">
    <property type="entry name" value="RVT_1"/>
    <property type="match status" value="1"/>
</dbReference>
<proteinExistence type="predicted"/>
<reference evidence="2 3" key="1">
    <citation type="submission" date="2024-05" db="EMBL/GenBank/DDBJ databases">
        <authorList>
            <person name="Wallberg A."/>
        </authorList>
    </citation>
    <scope>NUCLEOTIDE SEQUENCE [LARGE SCALE GENOMIC DNA]</scope>
</reference>
<organism evidence="2 3">
    <name type="scientific">Meganyctiphanes norvegica</name>
    <name type="common">Northern krill</name>
    <name type="synonym">Thysanopoda norvegica</name>
    <dbReference type="NCBI Taxonomy" id="48144"/>
    <lineage>
        <taxon>Eukaryota</taxon>
        <taxon>Metazoa</taxon>
        <taxon>Ecdysozoa</taxon>
        <taxon>Arthropoda</taxon>
        <taxon>Crustacea</taxon>
        <taxon>Multicrustacea</taxon>
        <taxon>Malacostraca</taxon>
        <taxon>Eumalacostraca</taxon>
        <taxon>Eucarida</taxon>
        <taxon>Euphausiacea</taxon>
        <taxon>Euphausiidae</taxon>
        <taxon>Meganyctiphanes</taxon>
    </lineage>
</organism>
<evidence type="ECO:0000313" key="2">
    <source>
        <dbReference type="EMBL" id="CAL4217107.1"/>
    </source>
</evidence>
<dbReference type="GO" id="GO:0071897">
    <property type="term" value="P:DNA biosynthetic process"/>
    <property type="evidence" value="ECO:0007669"/>
    <property type="project" value="UniProtKB-ARBA"/>
</dbReference>
<comment type="caution">
    <text evidence="2">The sequence shown here is derived from an EMBL/GenBank/DDBJ whole genome shotgun (WGS) entry which is preliminary data.</text>
</comment>